<dbReference type="OMA" id="KDPMNSP"/>
<dbReference type="PANTHER" id="PTHR22844:SF340">
    <property type="entry name" value="OS01G0946100 PROTEIN"/>
    <property type="match status" value="1"/>
</dbReference>
<keyword evidence="1 3" id="KW-0853">WD repeat</keyword>
<name>A0AA38KY45_TAXCH</name>
<dbReference type="SMART" id="SM00320">
    <property type="entry name" value="WD40"/>
    <property type="match status" value="7"/>
</dbReference>
<feature type="repeat" description="WD" evidence="3">
    <location>
        <begin position="70"/>
        <end position="99"/>
    </location>
</feature>
<protein>
    <submittedName>
        <fullName evidence="4">Uncharacterized protein</fullName>
    </submittedName>
</protein>
<dbReference type="InterPro" id="IPR045182">
    <property type="entry name" value="JINGUBANG-like"/>
</dbReference>
<sequence>MAKLLKRHVTDILTESDGDGATEFTDESIRHSRSSSCSSSVTLSEISTESSLESKINVEESRFSRCLATLSGHEGVVSCIAASGELLLSASQARDVRVWRHPDLHQCARFGTGDGAVKAVVAVGNRVVTAHQDQKMRVWKRFNGKYKLVTAMPTVKDYLTNAVSQSNYVQTRRHHRRLWIEHADAISCLAVGTAVWKSAARSGKRQKSASLVLYSGSWDRTFKVWRLSDFKCVESTRAHDDAVNAIAVGPAGYLYTASADGTLKVWLKPRGAESHRVVATLEGHQSSVNALAVAGDGTVVYSGGSDCAIVAWHTEIGESPFGVAGEMRGSHGGAVLCLCAVGDLLCSGSADKTVRVWRREGPHGGRFEHCTIALLRGHQGPVKCVAGSADVATGFLVYSGSVDGSVKVWWVSKDKHEDKKANTIAWI</sequence>
<feature type="repeat" description="WD" evidence="3">
    <location>
        <begin position="375"/>
        <end position="409"/>
    </location>
</feature>
<evidence type="ECO:0000256" key="1">
    <source>
        <dbReference type="ARBA" id="ARBA00022574"/>
    </source>
</evidence>
<dbReference type="PRINTS" id="PR00320">
    <property type="entry name" value="GPROTEINBRPT"/>
</dbReference>
<dbReference type="InterPro" id="IPR020472">
    <property type="entry name" value="WD40_PAC1"/>
</dbReference>
<dbReference type="Gene3D" id="2.130.10.10">
    <property type="entry name" value="YVTN repeat-like/Quinoprotein amine dehydrogenase"/>
    <property type="match status" value="3"/>
</dbReference>
<dbReference type="InterPro" id="IPR015943">
    <property type="entry name" value="WD40/YVTN_repeat-like_dom_sf"/>
</dbReference>
<evidence type="ECO:0000313" key="5">
    <source>
        <dbReference type="Proteomes" id="UP000824469"/>
    </source>
</evidence>
<evidence type="ECO:0000256" key="2">
    <source>
        <dbReference type="ARBA" id="ARBA00022737"/>
    </source>
</evidence>
<evidence type="ECO:0000313" key="4">
    <source>
        <dbReference type="EMBL" id="KAH9311028.1"/>
    </source>
</evidence>
<dbReference type="EMBL" id="JAHRHJ020000006">
    <property type="protein sequence ID" value="KAH9311028.1"/>
    <property type="molecule type" value="Genomic_DNA"/>
</dbReference>
<comment type="caution">
    <text evidence="4">The sequence shown here is derived from an EMBL/GenBank/DDBJ whole genome shotgun (WGS) entry which is preliminary data.</text>
</comment>
<dbReference type="SUPFAM" id="SSF50978">
    <property type="entry name" value="WD40 repeat-like"/>
    <property type="match status" value="1"/>
</dbReference>
<organism evidence="4 5">
    <name type="scientific">Taxus chinensis</name>
    <name type="common">Chinese yew</name>
    <name type="synonym">Taxus wallichiana var. chinensis</name>
    <dbReference type="NCBI Taxonomy" id="29808"/>
    <lineage>
        <taxon>Eukaryota</taxon>
        <taxon>Viridiplantae</taxon>
        <taxon>Streptophyta</taxon>
        <taxon>Embryophyta</taxon>
        <taxon>Tracheophyta</taxon>
        <taxon>Spermatophyta</taxon>
        <taxon>Pinopsida</taxon>
        <taxon>Pinidae</taxon>
        <taxon>Conifers II</taxon>
        <taxon>Cupressales</taxon>
        <taxon>Taxaceae</taxon>
        <taxon>Taxus</taxon>
    </lineage>
</organism>
<keyword evidence="5" id="KW-1185">Reference proteome</keyword>
<gene>
    <name evidence="4" type="ORF">KI387_026063</name>
</gene>
<dbReference type="InterPro" id="IPR001680">
    <property type="entry name" value="WD40_rpt"/>
</dbReference>
<dbReference type="Proteomes" id="UP000824469">
    <property type="component" value="Unassembled WGS sequence"/>
</dbReference>
<feature type="repeat" description="WD" evidence="3">
    <location>
        <begin position="281"/>
        <end position="312"/>
    </location>
</feature>
<dbReference type="PROSITE" id="PS50294">
    <property type="entry name" value="WD_REPEATS_REGION"/>
    <property type="match status" value="3"/>
</dbReference>
<keyword evidence="2" id="KW-0677">Repeat</keyword>
<feature type="repeat" description="WD" evidence="3">
    <location>
        <begin position="236"/>
        <end position="266"/>
    </location>
</feature>
<dbReference type="PROSITE" id="PS50082">
    <property type="entry name" value="WD_REPEATS_2"/>
    <property type="match status" value="4"/>
</dbReference>
<proteinExistence type="predicted"/>
<dbReference type="Pfam" id="PF00400">
    <property type="entry name" value="WD40"/>
    <property type="match status" value="5"/>
</dbReference>
<reference evidence="4 5" key="1">
    <citation type="journal article" date="2021" name="Nat. Plants">
        <title>The Taxus genome provides insights into paclitaxel biosynthesis.</title>
        <authorList>
            <person name="Xiong X."/>
            <person name="Gou J."/>
            <person name="Liao Q."/>
            <person name="Li Y."/>
            <person name="Zhou Q."/>
            <person name="Bi G."/>
            <person name="Li C."/>
            <person name="Du R."/>
            <person name="Wang X."/>
            <person name="Sun T."/>
            <person name="Guo L."/>
            <person name="Liang H."/>
            <person name="Lu P."/>
            <person name="Wu Y."/>
            <person name="Zhang Z."/>
            <person name="Ro D.K."/>
            <person name="Shang Y."/>
            <person name="Huang S."/>
            <person name="Yan J."/>
        </authorList>
    </citation>
    <scope>NUCLEOTIDE SEQUENCE [LARGE SCALE GENOMIC DNA]</scope>
    <source>
        <strain evidence="4">Ta-2019</strain>
    </source>
</reference>
<dbReference type="AlphaFoldDB" id="A0AA38KY45"/>
<dbReference type="PANTHER" id="PTHR22844">
    <property type="entry name" value="F-BOX AND WD40 DOMAIN PROTEIN"/>
    <property type="match status" value="1"/>
</dbReference>
<accession>A0AA38KY45</accession>
<dbReference type="InterPro" id="IPR036322">
    <property type="entry name" value="WD40_repeat_dom_sf"/>
</dbReference>
<dbReference type="CDD" id="cd00200">
    <property type="entry name" value="WD40"/>
    <property type="match status" value="1"/>
</dbReference>
<evidence type="ECO:0000256" key="3">
    <source>
        <dbReference type="PROSITE-ProRule" id="PRU00221"/>
    </source>
</evidence>